<proteinExistence type="predicted"/>
<dbReference type="Pfam" id="PF09957">
    <property type="entry name" value="VapB_antitoxin"/>
    <property type="match status" value="1"/>
</dbReference>
<protein>
    <submittedName>
        <fullName evidence="1">Type II toxin-antitoxin system VapB family antitoxin</fullName>
    </submittedName>
</protein>
<dbReference type="EMBL" id="BAABFN010000001">
    <property type="protein sequence ID" value="GAA4304976.1"/>
    <property type="molecule type" value="Genomic_DNA"/>
</dbReference>
<organism evidence="1 2">
    <name type="scientific">Compostibacter hankyongensis</name>
    <dbReference type="NCBI Taxonomy" id="1007089"/>
    <lineage>
        <taxon>Bacteria</taxon>
        <taxon>Pseudomonadati</taxon>
        <taxon>Bacteroidota</taxon>
        <taxon>Chitinophagia</taxon>
        <taxon>Chitinophagales</taxon>
        <taxon>Chitinophagaceae</taxon>
        <taxon>Compostibacter</taxon>
    </lineage>
</organism>
<dbReference type="InterPro" id="IPR019239">
    <property type="entry name" value="VapB_antitoxin"/>
</dbReference>
<dbReference type="Proteomes" id="UP001501207">
    <property type="component" value="Unassembled WGS sequence"/>
</dbReference>
<name>A0ABP8FJ35_9BACT</name>
<gene>
    <name evidence="1" type="ORF">GCM10023143_09830</name>
</gene>
<accession>A0ABP8FJ35</accession>
<dbReference type="RefSeq" id="WP_344976300.1">
    <property type="nucleotide sequence ID" value="NZ_BAABFN010000001.1"/>
</dbReference>
<evidence type="ECO:0000313" key="1">
    <source>
        <dbReference type="EMBL" id="GAA4304976.1"/>
    </source>
</evidence>
<keyword evidence="2" id="KW-1185">Reference proteome</keyword>
<comment type="caution">
    <text evidence="1">The sequence shown here is derived from an EMBL/GenBank/DDBJ whole genome shotgun (WGS) entry which is preliminary data.</text>
</comment>
<reference evidence="2" key="1">
    <citation type="journal article" date="2019" name="Int. J. Syst. Evol. Microbiol.">
        <title>The Global Catalogue of Microorganisms (GCM) 10K type strain sequencing project: providing services to taxonomists for standard genome sequencing and annotation.</title>
        <authorList>
            <consortium name="The Broad Institute Genomics Platform"/>
            <consortium name="The Broad Institute Genome Sequencing Center for Infectious Disease"/>
            <person name="Wu L."/>
            <person name="Ma J."/>
        </authorList>
    </citation>
    <scope>NUCLEOTIDE SEQUENCE [LARGE SCALE GENOMIC DNA]</scope>
    <source>
        <strain evidence="2">JCM 17664</strain>
    </source>
</reference>
<evidence type="ECO:0000313" key="2">
    <source>
        <dbReference type="Proteomes" id="UP001501207"/>
    </source>
</evidence>
<sequence length="63" mass="7572">MRTNIEIDDHLLKAAMRLGKQPTKRAAVQEALQYYVNRLKRQQLLHIRHKSFWKGNLQEMRKA</sequence>